<keyword evidence="5 7" id="KW-1133">Transmembrane helix</keyword>
<feature type="transmembrane region" description="Helical" evidence="7">
    <location>
        <begin position="126"/>
        <end position="144"/>
    </location>
</feature>
<keyword evidence="6 7" id="KW-0472">Membrane</keyword>
<comment type="subcellular location">
    <subcellularLocation>
        <location evidence="1">Cell membrane</location>
        <topology evidence="1">Multi-pass membrane protein</topology>
    </subcellularLocation>
</comment>
<evidence type="ECO:0008006" key="10">
    <source>
        <dbReference type="Google" id="ProtNLM"/>
    </source>
</evidence>
<feature type="transmembrane region" description="Helical" evidence="7">
    <location>
        <begin position="273"/>
        <end position="294"/>
    </location>
</feature>
<feature type="transmembrane region" description="Helical" evidence="7">
    <location>
        <begin position="407"/>
        <end position="426"/>
    </location>
</feature>
<dbReference type="AlphaFoldDB" id="A0A2K2H5Z0"/>
<evidence type="ECO:0000313" key="8">
    <source>
        <dbReference type="EMBL" id="PNU18671.1"/>
    </source>
</evidence>
<comment type="similarity">
    <text evidence="2">Belongs to the polysaccharide synthase family.</text>
</comment>
<accession>A0A2K2H5Z0</accession>
<dbReference type="PANTHER" id="PTHR30250:SF10">
    <property type="entry name" value="LIPOPOLYSACCHARIDE BIOSYNTHESIS PROTEIN WZXC"/>
    <property type="match status" value="1"/>
</dbReference>
<keyword evidence="3" id="KW-1003">Cell membrane</keyword>
<dbReference type="EMBL" id="PPFX01000057">
    <property type="protein sequence ID" value="PNU18671.1"/>
    <property type="molecule type" value="Genomic_DNA"/>
</dbReference>
<dbReference type="InterPro" id="IPR050833">
    <property type="entry name" value="Poly_Biosynth_Transport"/>
</dbReference>
<feature type="transmembrane region" description="Helical" evidence="7">
    <location>
        <begin position="21"/>
        <end position="46"/>
    </location>
</feature>
<protein>
    <recommendedName>
        <fullName evidence="10">Membrane protein involved in the export of O-antigen and teichoic acid</fullName>
    </recommendedName>
</protein>
<evidence type="ECO:0000256" key="3">
    <source>
        <dbReference type="ARBA" id="ARBA00022475"/>
    </source>
</evidence>
<evidence type="ECO:0000256" key="2">
    <source>
        <dbReference type="ARBA" id="ARBA00007430"/>
    </source>
</evidence>
<proteinExistence type="inferred from homology"/>
<evidence type="ECO:0000256" key="4">
    <source>
        <dbReference type="ARBA" id="ARBA00022692"/>
    </source>
</evidence>
<feature type="transmembrane region" description="Helical" evidence="7">
    <location>
        <begin position="384"/>
        <end position="401"/>
    </location>
</feature>
<feature type="transmembrane region" description="Helical" evidence="7">
    <location>
        <begin position="58"/>
        <end position="78"/>
    </location>
</feature>
<dbReference type="GO" id="GO:0005886">
    <property type="term" value="C:plasma membrane"/>
    <property type="evidence" value="ECO:0007669"/>
    <property type="project" value="UniProtKB-SubCell"/>
</dbReference>
<feature type="transmembrane region" description="Helical" evidence="7">
    <location>
        <begin position="351"/>
        <end position="372"/>
    </location>
</feature>
<organism evidence="8 9">
    <name type="scientific">Geothermobacter hydrogeniphilus</name>
    <dbReference type="NCBI Taxonomy" id="1969733"/>
    <lineage>
        <taxon>Bacteria</taxon>
        <taxon>Pseudomonadati</taxon>
        <taxon>Thermodesulfobacteriota</taxon>
        <taxon>Desulfuromonadia</taxon>
        <taxon>Desulfuromonadales</taxon>
        <taxon>Geothermobacteraceae</taxon>
        <taxon>Geothermobacter</taxon>
    </lineage>
</organism>
<evidence type="ECO:0000313" key="9">
    <source>
        <dbReference type="Proteomes" id="UP000236340"/>
    </source>
</evidence>
<dbReference type="Proteomes" id="UP000236340">
    <property type="component" value="Unassembled WGS sequence"/>
</dbReference>
<reference evidence="8 9" key="1">
    <citation type="journal article" date="2018" name="Genome Announc.">
        <title>Genome Sequence of Geothermobacter sp. HR-1 Iron Reducer from the Loihi Seamount.</title>
        <authorList>
            <person name="Smith H."/>
            <person name="Abuyen K."/>
            <person name="Tremblay J."/>
            <person name="Savalia P."/>
            <person name="Perez-Rodriguez I."/>
            <person name="Emerson D."/>
            <person name="Tully B."/>
            <person name="Amend J."/>
        </authorList>
    </citation>
    <scope>NUCLEOTIDE SEQUENCE [LARGE SCALE GENOMIC DNA]</scope>
    <source>
        <strain evidence="8 9">HR-1</strain>
    </source>
</reference>
<dbReference type="PANTHER" id="PTHR30250">
    <property type="entry name" value="PST FAMILY PREDICTED COLANIC ACID TRANSPORTER"/>
    <property type="match status" value="1"/>
</dbReference>
<evidence type="ECO:0000256" key="1">
    <source>
        <dbReference type="ARBA" id="ARBA00004651"/>
    </source>
</evidence>
<keyword evidence="4 7" id="KW-0812">Transmembrane</keyword>
<evidence type="ECO:0000256" key="5">
    <source>
        <dbReference type="ARBA" id="ARBA00022989"/>
    </source>
</evidence>
<evidence type="ECO:0000256" key="7">
    <source>
        <dbReference type="SAM" id="Phobius"/>
    </source>
</evidence>
<sequence length="436" mass="47327">MILQVSQLGNRIRHLLRSESFGRNVAILASGSAVGYGVAFAATPLLTRIYSPEEFGALAVYMSVVGMLGNVVTLRYPLAIPLPEDDDSALSLLLLSLGIAFIISLILFIAQFFWGEEIVRAAGIEAIASYLWLVPVGLLGIGTYQSLNYWAVRTSDFGPISQTKIIQSVGMVIIQLTFGFFNPGAFGLIVGDVFGRVGGSGSLAVRAFARQRQSIHRMTFNDLIKSAIRYRRFPMISASSSLLNSAGLQIAPLLLASFYGVKVAGLFALSQRIIGIPMVLFGQAIGQVFYGEFAKKKYEGQVVMRGLYLGMAKKLAIYGAIPVLVLGLWGPDVFGLIFGNAWRDAGIYTQTLAAMFLIQFVVVPLSQTLTILEKQVVQFIWDALRLLLVIAALYGASFLKLSPLTAILLYGISMFLSYAMLFLLSLKVIETTGAQG</sequence>
<gene>
    <name evidence="8" type="ORF">C2E25_16480</name>
</gene>
<comment type="caution">
    <text evidence="8">The sequence shown here is derived from an EMBL/GenBank/DDBJ whole genome shotgun (WGS) entry which is preliminary data.</text>
</comment>
<feature type="transmembrane region" description="Helical" evidence="7">
    <location>
        <begin position="90"/>
        <end position="114"/>
    </location>
</feature>
<evidence type="ECO:0000256" key="6">
    <source>
        <dbReference type="ARBA" id="ARBA00023136"/>
    </source>
</evidence>
<feature type="transmembrane region" description="Helical" evidence="7">
    <location>
        <begin position="315"/>
        <end position="339"/>
    </location>
</feature>
<name>A0A2K2H5Z0_9BACT</name>
<dbReference type="Pfam" id="PF13440">
    <property type="entry name" value="Polysacc_synt_3"/>
    <property type="match status" value="1"/>
</dbReference>